<dbReference type="OrthoDB" id="6417021at2759"/>
<evidence type="ECO:0000256" key="3">
    <source>
        <dbReference type="ARBA" id="ARBA00038984"/>
    </source>
</evidence>
<dbReference type="Gene3D" id="3.30.360.10">
    <property type="entry name" value="Dihydrodipicolinate Reductase, domain 2"/>
    <property type="match status" value="1"/>
</dbReference>
<comment type="similarity">
    <text evidence="1">Belongs to the Gfo/Idh/MocA family.</text>
</comment>
<evidence type="ECO:0000256" key="1">
    <source>
        <dbReference type="ARBA" id="ARBA00010928"/>
    </source>
</evidence>
<proteinExistence type="inferred from homology"/>
<dbReference type="AlphaFoldDB" id="A0A4Q4TEV3"/>
<sequence length="415" mass="46039">MAALYGLAKRNWQIRNPPEAPAKAPEPLKFGILGAADIGPDALTTPAKTHPDVVVQAVAARDRTKAQAYAQKHGIAEVKATYQDILDDPKIDCVYVPLPSGLHFEWALRALEAGKHVLLEKPSVNNAEEAKALFRHKLLSAPGAPVLLEAAHHLFHPAFAKFMSYVTPREVESAKAVLWVPRWKFAADDIRYRYELGGGALMDLGTYTASALVHVFGAVAEECEECVTEPGSYDSRCDRLFHAKYRVRGGGYGEMRGDLKAPLDHFSPNIHVVHKPVVISTEEAGVDIPDGHEVCRTRNVKFVNFVQPAFLHFITVDDSLELRRVGDASSVVKTWRSTKTVKVYSFREAGIDQPGEPYWATYRYQLEQFVNKVRGKKVAQWVTGEDSINTTRMVDMAYAKSGLPLRKTSGYLRAG</sequence>
<feature type="domain" description="Gfo/Idh/MocA-like oxidoreductase N-terminal" evidence="6">
    <location>
        <begin position="28"/>
        <end position="135"/>
    </location>
</feature>
<dbReference type="SUPFAM" id="SSF51735">
    <property type="entry name" value="NAD(P)-binding Rossmann-fold domains"/>
    <property type="match status" value="1"/>
</dbReference>
<evidence type="ECO:0000313" key="8">
    <source>
        <dbReference type="Proteomes" id="UP000293360"/>
    </source>
</evidence>
<keyword evidence="2" id="KW-0560">Oxidoreductase</keyword>
<organism evidence="7 8">
    <name type="scientific">Monosporascus ibericus</name>
    <dbReference type="NCBI Taxonomy" id="155417"/>
    <lineage>
        <taxon>Eukaryota</taxon>
        <taxon>Fungi</taxon>
        <taxon>Dikarya</taxon>
        <taxon>Ascomycota</taxon>
        <taxon>Pezizomycotina</taxon>
        <taxon>Sordariomycetes</taxon>
        <taxon>Xylariomycetidae</taxon>
        <taxon>Xylariales</taxon>
        <taxon>Xylariales incertae sedis</taxon>
        <taxon>Monosporascus</taxon>
    </lineage>
</organism>
<evidence type="ECO:0000256" key="2">
    <source>
        <dbReference type="ARBA" id="ARBA00023002"/>
    </source>
</evidence>
<accession>A0A4Q4TEV3</accession>
<dbReference type="InterPro" id="IPR036291">
    <property type="entry name" value="NAD(P)-bd_dom_sf"/>
</dbReference>
<dbReference type="GO" id="GO:0000166">
    <property type="term" value="F:nucleotide binding"/>
    <property type="evidence" value="ECO:0007669"/>
    <property type="project" value="InterPro"/>
</dbReference>
<name>A0A4Q4TEV3_9PEZI</name>
<dbReference type="EC" id="1.1.1.179" evidence="3"/>
<dbReference type="STRING" id="155417.A0A4Q4TEV3"/>
<comment type="caution">
    <text evidence="7">The sequence shown here is derived from an EMBL/GenBank/DDBJ whole genome shotgun (WGS) entry which is preliminary data.</text>
</comment>
<reference evidence="7 8" key="1">
    <citation type="submission" date="2018-06" db="EMBL/GenBank/DDBJ databases">
        <title>Complete Genomes of Monosporascus.</title>
        <authorList>
            <person name="Robinson A.J."/>
            <person name="Natvig D.O."/>
        </authorList>
    </citation>
    <scope>NUCLEOTIDE SEQUENCE [LARGE SCALE GENOMIC DNA]</scope>
    <source>
        <strain evidence="7 8">CBS 110550</strain>
    </source>
</reference>
<dbReference type="InterPro" id="IPR000683">
    <property type="entry name" value="Gfo/Idh/MocA-like_OxRdtase_N"/>
</dbReference>
<comment type="catalytic activity">
    <reaction evidence="5">
        <text>D-xylose + NADP(+) = D-xylono-1,5-lactone + NADPH + H(+)</text>
        <dbReference type="Rhea" id="RHEA:22000"/>
        <dbReference type="ChEBI" id="CHEBI:15378"/>
        <dbReference type="ChEBI" id="CHEBI:15867"/>
        <dbReference type="ChEBI" id="CHEBI:53455"/>
        <dbReference type="ChEBI" id="CHEBI:57783"/>
        <dbReference type="ChEBI" id="CHEBI:58349"/>
        <dbReference type="EC" id="1.1.1.179"/>
    </reaction>
</comment>
<dbReference type="Gene3D" id="3.40.50.720">
    <property type="entry name" value="NAD(P)-binding Rossmann-like Domain"/>
    <property type="match status" value="1"/>
</dbReference>
<evidence type="ECO:0000256" key="4">
    <source>
        <dbReference type="ARBA" id="ARBA00042988"/>
    </source>
</evidence>
<gene>
    <name evidence="7" type="ORF">DL764_004329</name>
</gene>
<dbReference type="InterPro" id="IPR050984">
    <property type="entry name" value="Gfo/Idh/MocA_domain"/>
</dbReference>
<keyword evidence="8" id="KW-1185">Reference proteome</keyword>
<protein>
    <recommendedName>
        <fullName evidence="3">D-xylose 1-dehydrogenase (NADP(+), D-xylono-1,5-lactone-forming)</fullName>
        <ecNumber evidence="3">1.1.1.179</ecNumber>
    </recommendedName>
    <alternativeName>
        <fullName evidence="4">D-xylose-NADP dehydrogenase</fullName>
    </alternativeName>
</protein>
<evidence type="ECO:0000259" key="6">
    <source>
        <dbReference type="Pfam" id="PF01408"/>
    </source>
</evidence>
<dbReference type="SUPFAM" id="SSF55347">
    <property type="entry name" value="Glyceraldehyde-3-phosphate dehydrogenase-like, C-terminal domain"/>
    <property type="match status" value="1"/>
</dbReference>
<evidence type="ECO:0000256" key="5">
    <source>
        <dbReference type="ARBA" id="ARBA00049233"/>
    </source>
</evidence>
<dbReference type="EMBL" id="QJNU01000204">
    <property type="protein sequence ID" value="RYP04592.1"/>
    <property type="molecule type" value="Genomic_DNA"/>
</dbReference>
<dbReference type="GO" id="GO:0047837">
    <property type="term" value="F:D-xylose 1-dehydrogenase (NADP+) activity"/>
    <property type="evidence" value="ECO:0007669"/>
    <property type="project" value="UniProtKB-EC"/>
</dbReference>
<dbReference type="PANTHER" id="PTHR22604">
    <property type="entry name" value="OXIDOREDUCTASES"/>
    <property type="match status" value="1"/>
</dbReference>
<dbReference type="Proteomes" id="UP000293360">
    <property type="component" value="Unassembled WGS sequence"/>
</dbReference>
<evidence type="ECO:0000313" key="7">
    <source>
        <dbReference type="EMBL" id="RYP04592.1"/>
    </source>
</evidence>
<dbReference type="Pfam" id="PF01408">
    <property type="entry name" value="GFO_IDH_MocA"/>
    <property type="match status" value="1"/>
</dbReference>
<dbReference type="PANTHER" id="PTHR22604:SF105">
    <property type="entry name" value="TRANS-1,2-DIHYDROBENZENE-1,2-DIOL DEHYDROGENASE"/>
    <property type="match status" value="1"/>
</dbReference>